<evidence type="ECO:0000259" key="8">
    <source>
        <dbReference type="PROSITE" id="PS50011"/>
    </source>
</evidence>
<feature type="compositionally biased region" description="Polar residues" evidence="7">
    <location>
        <begin position="1"/>
        <end position="11"/>
    </location>
</feature>
<evidence type="ECO:0000313" key="9">
    <source>
        <dbReference type="EMBL" id="PAA45990.1"/>
    </source>
</evidence>
<dbReference type="PROSITE" id="PS00107">
    <property type="entry name" value="PROTEIN_KINASE_ATP"/>
    <property type="match status" value="1"/>
</dbReference>
<dbReference type="STRING" id="282301.A0A267D9K3"/>
<gene>
    <name evidence="9" type="ORF">BOX15_Mlig002020g10</name>
</gene>
<dbReference type="GO" id="GO:0005737">
    <property type="term" value="C:cytoplasm"/>
    <property type="evidence" value="ECO:0007669"/>
    <property type="project" value="TreeGrafter"/>
</dbReference>
<keyword evidence="1" id="KW-0723">Serine/threonine-protein kinase</keyword>
<dbReference type="PROSITE" id="PS50011">
    <property type="entry name" value="PROTEIN_KINASE_DOM"/>
    <property type="match status" value="1"/>
</dbReference>
<dbReference type="OrthoDB" id="10030361at2759"/>
<evidence type="ECO:0000256" key="2">
    <source>
        <dbReference type="ARBA" id="ARBA00022679"/>
    </source>
</evidence>
<dbReference type="Gene3D" id="3.30.200.20">
    <property type="entry name" value="Phosphorylase Kinase, domain 1"/>
    <property type="match status" value="1"/>
</dbReference>
<dbReference type="GO" id="GO:0005634">
    <property type="term" value="C:nucleus"/>
    <property type="evidence" value="ECO:0007669"/>
    <property type="project" value="TreeGrafter"/>
</dbReference>
<dbReference type="Proteomes" id="UP000215902">
    <property type="component" value="Unassembled WGS sequence"/>
</dbReference>
<reference evidence="9 10" key="1">
    <citation type="submission" date="2017-06" db="EMBL/GenBank/DDBJ databases">
        <title>A platform for efficient transgenesis in Macrostomum lignano, a flatworm model organism for stem cell research.</title>
        <authorList>
            <person name="Berezikov E."/>
        </authorList>
    </citation>
    <scope>NUCLEOTIDE SEQUENCE [LARGE SCALE GENOMIC DNA]</scope>
    <source>
        <strain evidence="9">DV1</strain>
        <tissue evidence="9">Whole organism</tissue>
    </source>
</reference>
<feature type="domain" description="Protein kinase" evidence="8">
    <location>
        <begin position="165"/>
        <end position="213"/>
    </location>
</feature>
<comment type="caution">
    <text evidence="9">The sequence shown here is derived from an EMBL/GenBank/DDBJ whole genome shotgun (WGS) entry which is preliminary data.</text>
</comment>
<feature type="region of interest" description="Disordered" evidence="7">
    <location>
        <begin position="1"/>
        <end position="33"/>
    </location>
</feature>
<dbReference type="GO" id="GO:0005524">
    <property type="term" value="F:ATP binding"/>
    <property type="evidence" value="ECO:0007669"/>
    <property type="project" value="UniProtKB-UniRule"/>
</dbReference>
<evidence type="ECO:0000256" key="6">
    <source>
        <dbReference type="PROSITE-ProRule" id="PRU10141"/>
    </source>
</evidence>
<dbReference type="InterPro" id="IPR017441">
    <property type="entry name" value="Protein_kinase_ATP_BS"/>
</dbReference>
<keyword evidence="2" id="KW-0808">Transferase</keyword>
<dbReference type="AlphaFoldDB" id="A0A267D9K3"/>
<evidence type="ECO:0000256" key="1">
    <source>
        <dbReference type="ARBA" id="ARBA00022527"/>
    </source>
</evidence>
<feature type="binding site" evidence="6">
    <location>
        <position position="194"/>
    </location>
    <ligand>
        <name>ATP</name>
        <dbReference type="ChEBI" id="CHEBI:30616"/>
    </ligand>
</feature>
<keyword evidence="4" id="KW-0418">Kinase</keyword>
<evidence type="ECO:0000313" key="10">
    <source>
        <dbReference type="Proteomes" id="UP000215902"/>
    </source>
</evidence>
<proteinExistence type="predicted"/>
<evidence type="ECO:0000256" key="5">
    <source>
        <dbReference type="ARBA" id="ARBA00022840"/>
    </source>
</evidence>
<evidence type="ECO:0000256" key="7">
    <source>
        <dbReference type="SAM" id="MobiDB-lite"/>
    </source>
</evidence>
<dbReference type="SUPFAM" id="SSF56112">
    <property type="entry name" value="Protein kinase-like (PK-like)"/>
    <property type="match status" value="1"/>
</dbReference>
<dbReference type="InterPro" id="IPR000719">
    <property type="entry name" value="Prot_kinase_dom"/>
</dbReference>
<dbReference type="InterPro" id="IPR050494">
    <property type="entry name" value="Ser_Thr_dual-spec_kinase"/>
</dbReference>
<keyword evidence="3 6" id="KW-0547">Nucleotide-binding</keyword>
<dbReference type="GO" id="GO:0004674">
    <property type="term" value="F:protein serine/threonine kinase activity"/>
    <property type="evidence" value="ECO:0007669"/>
    <property type="project" value="UniProtKB-KW"/>
</dbReference>
<evidence type="ECO:0000256" key="3">
    <source>
        <dbReference type="ARBA" id="ARBA00022741"/>
    </source>
</evidence>
<dbReference type="PANTHER" id="PTHR24058">
    <property type="entry name" value="DUAL SPECIFICITY PROTEIN KINASE"/>
    <property type="match status" value="1"/>
</dbReference>
<keyword evidence="5 6" id="KW-0067">ATP-binding</keyword>
<dbReference type="InterPro" id="IPR011009">
    <property type="entry name" value="Kinase-like_dom_sf"/>
</dbReference>
<dbReference type="GO" id="GO:0004713">
    <property type="term" value="F:protein tyrosine kinase activity"/>
    <property type="evidence" value="ECO:0007669"/>
    <property type="project" value="TreeGrafter"/>
</dbReference>
<dbReference type="EMBL" id="NIVC01005138">
    <property type="protein sequence ID" value="PAA45990.1"/>
    <property type="molecule type" value="Genomic_DNA"/>
</dbReference>
<sequence>MQSVGSAAFSSESKRTGGSSPGRVAATAGSGSAIVHKKRKFDPDSFTCLNGGQEVVINMPPTLGSTTADCGINCFKEKKLKVSRNVPAAANNAPAYHIQQQQQQQQFNHLGKPAAGIKRKVEEAGATAFQQQQQQQQQAACSSSKSDGDYRITVGEELRSSSHTYEVMSFLGRGTFGQVVKGWRKNTNELVAIKILKNHPSYARQGSIEIHIL</sequence>
<organism evidence="9 10">
    <name type="scientific">Macrostomum lignano</name>
    <dbReference type="NCBI Taxonomy" id="282301"/>
    <lineage>
        <taxon>Eukaryota</taxon>
        <taxon>Metazoa</taxon>
        <taxon>Spiralia</taxon>
        <taxon>Lophotrochozoa</taxon>
        <taxon>Platyhelminthes</taxon>
        <taxon>Rhabditophora</taxon>
        <taxon>Macrostomorpha</taxon>
        <taxon>Macrostomida</taxon>
        <taxon>Macrostomidae</taxon>
        <taxon>Macrostomum</taxon>
    </lineage>
</organism>
<protein>
    <recommendedName>
        <fullName evidence="8">Protein kinase domain-containing protein</fullName>
    </recommendedName>
</protein>
<evidence type="ECO:0000256" key="4">
    <source>
        <dbReference type="ARBA" id="ARBA00022777"/>
    </source>
</evidence>
<keyword evidence="10" id="KW-1185">Reference proteome</keyword>
<feature type="non-terminal residue" evidence="9">
    <location>
        <position position="213"/>
    </location>
</feature>
<name>A0A267D9K3_9PLAT</name>
<accession>A0A267D9K3</accession>
<dbReference type="PANTHER" id="PTHR24058:SF17">
    <property type="entry name" value="HOMEODOMAIN INTERACTING PROTEIN KINASE, ISOFORM D"/>
    <property type="match status" value="1"/>
</dbReference>